<dbReference type="InterPro" id="IPR012910">
    <property type="entry name" value="Plug_dom"/>
</dbReference>
<gene>
    <name evidence="8" type="ORF">EDB95_3300</name>
</gene>
<dbReference type="EMBL" id="SODV01000001">
    <property type="protein sequence ID" value="TDX02245.1"/>
    <property type="molecule type" value="Genomic_DNA"/>
</dbReference>
<dbReference type="OrthoDB" id="905812at2"/>
<dbReference type="Gene3D" id="2.60.40.1120">
    <property type="entry name" value="Carboxypeptidase-like, regulatory domain"/>
    <property type="match status" value="1"/>
</dbReference>
<sequence length="810" mass="90066">MRIFTLLLSFFIATGAWAQGSVTGSVLDNTGKPVEKASVIILNVKDSSEVKGTSTGSDGVYHLRHINPGQYLVVASAVGMVKRYSDPFTVGSQETTVPGLRLDPEVKALSEVTITNKKPMIEQKIDRVVVNVDASPTNVGTTVMDVLQKTPGVSVDKDGNISLKGKSGVMVMMDGKPTYLSAADLANLLKNMPSSELEQIELMTNPPAKYDAAGNAGIINLKTKKNKARGFNGNVTIGGGIGKGPKANNSLNLNYRSGKFNFFASYNESYNRHPQTLDLVRKFRDTIGGPVVSVFNQHSDMMNDFSEQSFKVGTDYSLDKKTTIGVVLTGYFNPGYFDNTSKTNIEDGQGNIDSVMTTFGHTKMYWHNFGTNLNFKHTFDTAGTELSADFDYLGYGSSSYQMYQTEYATPDGTLLPPVDTLRGITPGNIYIYTGKVDFVHPFKNNWKLEAGIKGSSVRTDNDAEYDNLTAGKWIVDTTKTNHFVYTEMIGAAYGNVTKVFNKKWTVQAGLRLETTNSKGDLKTNNTTFNRNYTQLFPTTYIQYTLNDKNQFVLDYGRRIQRPDYGDLNPFKYFLDPYTYQEGNPYLKPQFSNTVELSHTYHSFLTTTLNYTQVTDIIQQVLLQNDATHTTFVQQGNVARQENIGLSVNAGLPVTKWWTPNLYVSGQYNDFKGIVNGYPLEVFGYSVTGNMNNSFTFKHGWSAEVSGWYQGRQVSGTLIANPMGQINFGAGKQVFKNAGTIRLNLQDPFNLGHFSGYSRYGNVDVTIVNHWDNRVVNLSFTYRFGKNQQNIKEHRQSSSASEEESRVKKGN</sequence>
<keyword evidence="3" id="KW-0998">Cell outer membrane</keyword>
<dbReference type="InterPro" id="IPR036942">
    <property type="entry name" value="Beta-barrel_TonB_sf"/>
</dbReference>
<evidence type="ECO:0000256" key="1">
    <source>
        <dbReference type="ARBA" id="ARBA00004442"/>
    </source>
</evidence>
<dbReference type="SUPFAM" id="SSF49464">
    <property type="entry name" value="Carboxypeptidase regulatory domain-like"/>
    <property type="match status" value="1"/>
</dbReference>
<feature type="signal peptide" evidence="5">
    <location>
        <begin position="1"/>
        <end position="18"/>
    </location>
</feature>
<evidence type="ECO:0000256" key="3">
    <source>
        <dbReference type="ARBA" id="ARBA00023237"/>
    </source>
</evidence>
<proteinExistence type="predicted"/>
<dbReference type="PANTHER" id="PTHR40980:SF4">
    <property type="entry name" value="TONB-DEPENDENT RECEPTOR-LIKE BETA-BARREL DOMAIN-CONTAINING PROTEIN"/>
    <property type="match status" value="1"/>
</dbReference>
<feature type="chain" id="PRO_5020264733" evidence="5">
    <location>
        <begin position="19"/>
        <end position="810"/>
    </location>
</feature>
<comment type="subcellular location">
    <subcellularLocation>
        <location evidence="1">Cell outer membrane</location>
    </subcellularLocation>
</comment>
<keyword evidence="9" id="KW-1185">Reference proteome</keyword>
<dbReference type="InterPro" id="IPR008969">
    <property type="entry name" value="CarboxyPept-like_regulatory"/>
</dbReference>
<dbReference type="RefSeq" id="WP_133994866.1">
    <property type="nucleotide sequence ID" value="NZ_SODV01000001.1"/>
</dbReference>
<organism evidence="8 9">
    <name type="scientific">Dinghuibacter silviterrae</name>
    <dbReference type="NCBI Taxonomy" id="1539049"/>
    <lineage>
        <taxon>Bacteria</taxon>
        <taxon>Pseudomonadati</taxon>
        <taxon>Bacteroidota</taxon>
        <taxon>Chitinophagia</taxon>
        <taxon>Chitinophagales</taxon>
        <taxon>Chitinophagaceae</taxon>
        <taxon>Dinghuibacter</taxon>
    </lineage>
</organism>
<dbReference type="Pfam" id="PF14905">
    <property type="entry name" value="OMP_b-brl_3"/>
    <property type="match status" value="1"/>
</dbReference>
<feature type="region of interest" description="Disordered" evidence="4">
    <location>
        <begin position="790"/>
        <end position="810"/>
    </location>
</feature>
<dbReference type="Gene3D" id="2.170.130.10">
    <property type="entry name" value="TonB-dependent receptor, plug domain"/>
    <property type="match status" value="1"/>
</dbReference>
<evidence type="ECO:0000256" key="5">
    <source>
        <dbReference type="SAM" id="SignalP"/>
    </source>
</evidence>
<dbReference type="InterPro" id="IPR037066">
    <property type="entry name" value="Plug_dom_sf"/>
</dbReference>
<evidence type="ECO:0000256" key="4">
    <source>
        <dbReference type="SAM" id="MobiDB-lite"/>
    </source>
</evidence>
<dbReference type="Pfam" id="PF13620">
    <property type="entry name" value="CarboxypepD_reg"/>
    <property type="match status" value="1"/>
</dbReference>
<dbReference type="Gene3D" id="2.40.170.20">
    <property type="entry name" value="TonB-dependent receptor, beta-barrel domain"/>
    <property type="match status" value="1"/>
</dbReference>
<evidence type="ECO:0000259" key="7">
    <source>
        <dbReference type="Pfam" id="PF14905"/>
    </source>
</evidence>
<dbReference type="Proteomes" id="UP000294498">
    <property type="component" value="Unassembled WGS sequence"/>
</dbReference>
<dbReference type="PANTHER" id="PTHR40980">
    <property type="entry name" value="PLUG DOMAIN-CONTAINING PROTEIN"/>
    <property type="match status" value="1"/>
</dbReference>
<reference evidence="8 9" key="1">
    <citation type="submission" date="2019-03" db="EMBL/GenBank/DDBJ databases">
        <title>Genomic Encyclopedia of Type Strains, Phase IV (KMG-IV): sequencing the most valuable type-strain genomes for metagenomic binning, comparative biology and taxonomic classification.</title>
        <authorList>
            <person name="Goeker M."/>
        </authorList>
    </citation>
    <scope>NUCLEOTIDE SEQUENCE [LARGE SCALE GENOMIC DNA]</scope>
    <source>
        <strain evidence="8 9">DSM 100059</strain>
    </source>
</reference>
<dbReference type="SUPFAM" id="SSF56935">
    <property type="entry name" value="Porins"/>
    <property type="match status" value="1"/>
</dbReference>
<protein>
    <submittedName>
        <fullName evidence="8">Outer membrane receptor protein involved in Fe transport</fullName>
    </submittedName>
</protein>
<dbReference type="Pfam" id="PF07715">
    <property type="entry name" value="Plug"/>
    <property type="match status" value="1"/>
</dbReference>
<dbReference type="AlphaFoldDB" id="A0A4R8DXH4"/>
<feature type="domain" description="Outer membrane protein beta-barrel" evidence="7">
    <location>
        <begin position="377"/>
        <end position="781"/>
    </location>
</feature>
<dbReference type="GO" id="GO:0009279">
    <property type="term" value="C:cell outer membrane"/>
    <property type="evidence" value="ECO:0007669"/>
    <property type="project" value="UniProtKB-SubCell"/>
</dbReference>
<evidence type="ECO:0000256" key="2">
    <source>
        <dbReference type="ARBA" id="ARBA00023136"/>
    </source>
</evidence>
<keyword evidence="5" id="KW-0732">Signal</keyword>
<evidence type="ECO:0000313" key="8">
    <source>
        <dbReference type="EMBL" id="TDX02245.1"/>
    </source>
</evidence>
<keyword evidence="8" id="KW-0675">Receptor</keyword>
<evidence type="ECO:0000259" key="6">
    <source>
        <dbReference type="Pfam" id="PF07715"/>
    </source>
</evidence>
<accession>A0A4R8DXH4</accession>
<comment type="caution">
    <text evidence="8">The sequence shown here is derived from an EMBL/GenBank/DDBJ whole genome shotgun (WGS) entry which is preliminary data.</text>
</comment>
<name>A0A4R8DXH4_9BACT</name>
<keyword evidence="2" id="KW-0472">Membrane</keyword>
<evidence type="ECO:0000313" key="9">
    <source>
        <dbReference type="Proteomes" id="UP000294498"/>
    </source>
</evidence>
<feature type="domain" description="TonB-dependent receptor plug" evidence="6">
    <location>
        <begin position="139"/>
        <end position="217"/>
    </location>
</feature>
<dbReference type="InterPro" id="IPR041700">
    <property type="entry name" value="OMP_b-brl_3"/>
</dbReference>